<keyword evidence="1" id="KW-0472">Membrane</keyword>
<evidence type="ECO:0000313" key="3">
    <source>
        <dbReference type="EMBL" id="OIJ19534.1"/>
    </source>
</evidence>
<organism evidence="2 4">
    <name type="scientific">Anaerobacillus alkalidiazotrophicus</name>
    <dbReference type="NCBI Taxonomy" id="472963"/>
    <lineage>
        <taxon>Bacteria</taxon>
        <taxon>Bacillati</taxon>
        <taxon>Bacillota</taxon>
        <taxon>Bacilli</taxon>
        <taxon>Bacillales</taxon>
        <taxon>Bacillaceae</taxon>
        <taxon>Anaerobacillus</taxon>
    </lineage>
</organism>
<dbReference type="STRING" id="472963.BKP45_10660"/>
<evidence type="ECO:0000313" key="2">
    <source>
        <dbReference type="EMBL" id="OIJ18055.1"/>
    </source>
</evidence>
<feature type="transmembrane region" description="Helical" evidence="1">
    <location>
        <begin position="6"/>
        <end position="25"/>
    </location>
</feature>
<evidence type="ECO:0000313" key="4">
    <source>
        <dbReference type="Proteomes" id="UP000180057"/>
    </source>
</evidence>
<proteinExistence type="predicted"/>
<evidence type="ECO:0000256" key="1">
    <source>
        <dbReference type="SAM" id="Phobius"/>
    </source>
</evidence>
<dbReference type="AlphaFoldDB" id="A0A1S2M355"/>
<reference evidence="2 4" key="1">
    <citation type="submission" date="2016-10" db="EMBL/GenBank/DDBJ databases">
        <title>Draft genome sequences of four alkaliphilic bacteria belonging to the Anaerobacillus genus.</title>
        <authorList>
            <person name="Bassil N.M."/>
            <person name="Lloyd J.R."/>
        </authorList>
    </citation>
    <scope>NUCLEOTIDE SEQUENCE [LARGE SCALE GENOMIC DNA]</scope>
    <source>
        <strain evidence="2 4">DSM 22531</strain>
    </source>
</reference>
<gene>
    <name evidence="3" type="ORF">BKP45_10660</name>
    <name evidence="2" type="ORF">BKP45_16375</name>
</gene>
<keyword evidence="1" id="KW-1133">Transmembrane helix</keyword>
<dbReference type="Gene3D" id="3.30.2010.10">
    <property type="entry name" value="Metalloproteases ('zincins'), catalytic domain"/>
    <property type="match status" value="1"/>
</dbReference>
<dbReference type="Proteomes" id="UP000180057">
    <property type="component" value="Unassembled WGS sequence"/>
</dbReference>
<sequence length="85" mass="9790">MGGFGVFLISILIIVMLLIGTTLFLEKILKAYKTPDSEIREQLLHFCKQAELERKALYMVNEKNKVTNALVTGITRKKHIYITDY</sequence>
<comment type="caution">
    <text evidence="2">The sequence shown here is derived from an EMBL/GenBank/DDBJ whole genome shotgun (WGS) entry which is preliminary data.</text>
</comment>
<dbReference type="EMBL" id="MLQS01000030">
    <property type="protein sequence ID" value="OIJ18055.1"/>
    <property type="molecule type" value="Genomic_DNA"/>
</dbReference>
<keyword evidence="4" id="KW-1185">Reference proteome</keyword>
<accession>A0A1S2M355</accession>
<dbReference type="EMBL" id="MLQS01000017">
    <property type="protein sequence ID" value="OIJ19534.1"/>
    <property type="molecule type" value="Genomic_DNA"/>
</dbReference>
<protein>
    <submittedName>
        <fullName evidence="2">Uncharacterized protein</fullName>
    </submittedName>
</protein>
<dbReference type="RefSeq" id="WP_071389673.1">
    <property type="nucleotide sequence ID" value="NZ_MLQS01000017.1"/>
</dbReference>
<keyword evidence="1" id="KW-0812">Transmembrane</keyword>
<name>A0A1S2M355_9BACI</name>